<organism evidence="8 9">
    <name type="scientific">Neolewinella antarctica</name>
    <dbReference type="NCBI Taxonomy" id="442734"/>
    <lineage>
        <taxon>Bacteria</taxon>
        <taxon>Pseudomonadati</taxon>
        <taxon>Bacteroidota</taxon>
        <taxon>Saprospiria</taxon>
        <taxon>Saprospirales</taxon>
        <taxon>Lewinellaceae</taxon>
        <taxon>Neolewinella</taxon>
    </lineage>
</organism>
<evidence type="ECO:0000256" key="2">
    <source>
        <dbReference type="ARBA" id="ARBA00023110"/>
    </source>
</evidence>
<keyword evidence="6" id="KW-0732">Signal</keyword>
<comment type="caution">
    <text evidence="8">The sequence shown here is derived from an EMBL/GenBank/DDBJ whole genome shotgun (WGS) entry which is preliminary data.</text>
</comment>
<dbReference type="SUPFAM" id="SSF54534">
    <property type="entry name" value="FKBP-like"/>
    <property type="match status" value="1"/>
</dbReference>
<protein>
    <recommendedName>
        <fullName evidence="5">Peptidyl-prolyl cis-trans isomerase</fullName>
        <ecNumber evidence="5">5.2.1.8</ecNumber>
    </recommendedName>
</protein>
<reference evidence="8 9" key="1">
    <citation type="submission" date="2020-03" db="EMBL/GenBank/DDBJ databases">
        <title>Genomic Encyclopedia of Type Strains, Phase IV (KMG-IV): sequencing the most valuable type-strain genomes for metagenomic binning, comparative biology and taxonomic classification.</title>
        <authorList>
            <person name="Goeker M."/>
        </authorList>
    </citation>
    <scope>NUCLEOTIDE SEQUENCE [LARGE SCALE GENOMIC DNA]</scope>
    <source>
        <strain evidence="8 9">DSM 105096</strain>
    </source>
</reference>
<comment type="catalytic activity">
    <reaction evidence="1 4 5">
        <text>[protein]-peptidylproline (omega=180) = [protein]-peptidylproline (omega=0)</text>
        <dbReference type="Rhea" id="RHEA:16237"/>
        <dbReference type="Rhea" id="RHEA-COMP:10747"/>
        <dbReference type="Rhea" id="RHEA-COMP:10748"/>
        <dbReference type="ChEBI" id="CHEBI:83833"/>
        <dbReference type="ChEBI" id="CHEBI:83834"/>
        <dbReference type="EC" id="5.2.1.8"/>
    </reaction>
</comment>
<dbReference type="InterPro" id="IPR046357">
    <property type="entry name" value="PPIase_dom_sf"/>
</dbReference>
<sequence>MKYLSALLFLPLLLMMGCGGDENDCGGEVPTLEEAIAERNTDNLPVQTFDVPNSDISFQYIIVAPGDAQRPSLADSVTVNYRGSLTDLTQVFDETNPSGDEPDSFGLGGLIPGWQLGIPLIGEGGEIILFLPSELAYGARGVPESIICPGADLVFDIELVGIIN</sequence>
<name>A0ABX0XEC3_9BACT</name>
<evidence type="ECO:0000313" key="9">
    <source>
        <dbReference type="Proteomes" id="UP000770785"/>
    </source>
</evidence>
<dbReference type="Gene3D" id="3.10.50.40">
    <property type="match status" value="1"/>
</dbReference>
<dbReference type="PANTHER" id="PTHR10516:SF443">
    <property type="entry name" value="FK506-BINDING PROTEIN 59-RELATED"/>
    <property type="match status" value="1"/>
</dbReference>
<dbReference type="InterPro" id="IPR001179">
    <property type="entry name" value="PPIase_FKBP_dom"/>
</dbReference>
<dbReference type="InterPro" id="IPR050689">
    <property type="entry name" value="FKBP-type_PPIase"/>
</dbReference>
<evidence type="ECO:0000259" key="7">
    <source>
        <dbReference type="PROSITE" id="PS50059"/>
    </source>
</evidence>
<dbReference type="Proteomes" id="UP000770785">
    <property type="component" value="Unassembled WGS sequence"/>
</dbReference>
<evidence type="ECO:0000256" key="6">
    <source>
        <dbReference type="SAM" id="SignalP"/>
    </source>
</evidence>
<proteinExistence type="inferred from homology"/>
<dbReference type="EMBL" id="JAATJH010000004">
    <property type="protein sequence ID" value="NJC27259.1"/>
    <property type="molecule type" value="Genomic_DNA"/>
</dbReference>
<dbReference type="PROSITE" id="PS50059">
    <property type="entry name" value="FKBP_PPIASE"/>
    <property type="match status" value="1"/>
</dbReference>
<dbReference type="PANTHER" id="PTHR10516">
    <property type="entry name" value="PEPTIDYL-PROLYL CIS-TRANS ISOMERASE"/>
    <property type="match status" value="1"/>
</dbReference>
<evidence type="ECO:0000313" key="8">
    <source>
        <dbReference type="EMBL" id="NJC27259.1"/>
    </source>
</evidence>
<keyword evidence="9" id="KW-1185">Reference proteome</keyword>
<dbReference type="PROSITE" id="PS51257">
    <property type="entry name" value="PROKAR_LIPOPROTEIN"/>
    <property type="match status" value="1"/>
</dbReference>
<comment type="similarity">
    <text evidence="5">Belongs to the FKBP-type PPIase family.</text>
</comment>
<evidence type="ECO:0000256" key="3">
    <source>
        <dbReference type="ARBA" id="ARBA00023235"/>
    </source>
</evidence>
<feature type="signal peptide" evidence="6">
    <location>
        <begin position="1"/>
        <end position="20"/>
    </location>
</feature>
<dbReference type="RefSeq" id="WP_168038177.1">
    <property type="nucleotide sequence ID" value="NZ_JAATJH010000004.1"/>
</dbReference>
<evidence type="ECO:0000256" key="5">
    <source>
        <dbReference type="RuleBase" id="RU003915"/>
    </source>
</evidence>
<dbReference type="EC" id="5.2.1.8" evidence="5"/>
<dbReference type="GO" id="GO:0016853">
    <property type="term" value="F:isomerase activity"/>
    <property type="evidence" value="ECO:0007669"/>
    <property type="project" value="UniProtKB-KW"/>
</dbReference>
<evidence type="ECO:0000256" key="1">
    <source>
        <dbReference type="ARBA" id="ARBA00000971"/>
    </source>
</evidence>
<keyword evidence="2 4" id="KW-0697">Rotamase</keyword>
<gene>
    <name evidence="8" type="ORF">GGR27_002772</name>
</gene>
<accession>A0ABX0XEC3</accession>
<keyword evidence="3 4" id="KW-0413">Isomerase</keyword>
<feature type="domain" description="PPIase FKBP-type" evidence="7">
    <location>
        <begin position="74"/>
        <end position="163"/>
    </location>
</feature>
<evidence type="ECO:0000256" key="4">
    <source>
        <dbReference type="PROSITE-ProRule" id="PRU00277"/>
    </source>
</evidence>
<dbReference type="Pfam" id="PF00254">
    <property type="entry name" value="FKBP_C"/>
    <property type="match status" value="1"/>
</dbReference>
<feature type="chain" id="PRO_5045735630" description="Peptidyl-prolyl cis-trans isomerase" evidence="6">
    <location>
        <begin position="21"/>
        <end position="164"/>
    </location>
</feature>